<evidence type="ECO:0000256" key="1">
    <source>
        <dbReference type="SAM" id="MobiDB-lite"/>
    </source>
</evidence>
<dbReference type="STRING" id="1834516.BL253_16380"/>
<dbReference type="AlphaFoldDB" id="A0A1V2I9Z5"/>
<accession>A0A1V2I9Z5</accession>
<feature type="region of interest" description="Disordered" evidence="1">
    <location>
        <begin position="448"/>
        <end position="497"/>
    </location>
</feature>
<evidence type="ECO:0000313" key="3">
    <source>
        <dbReference type="Proteomes" id="UP000188929"/>
    </source>
</evidence>
<dbReference type="Gene3D" id="1.10.510.10">
    <property type="entry name" value="Transferase(Phosphotransferase) domain 1"/>
    <property type="match status" value="1"/>
</dbReference>
<dbReference type="OrthoDB" id="5782056at2"/>
<dbReference type="RefSeq" id="WP_076817949.1">
    <property type="nucleotide sequence ID" value="NZ_MOMC01000032.1"/>
</dbReference>
<protein>
    <recommendedName>
        <fullName evidence="4">Protein kinase domain-containing protein</fullName>
    </recommendedName>
</protein>
<dbReference type="SUPFAM" id="SSF56112">
    <property type="entry name" value="Protein kinase-like (PK-like)"/>
    <property type="match status" value="1"/>
</dbReference>
<evidence type="ECO:0008006" key="4">
    <source>
        <dbReference type="Google" id="ProtNLM"/>
    </source>
</evidence>
<gene>
    <name evidence="2" type="ORF">BL253_16380</name>
</gene>
<evidence type="ECO:0000313" key="2">
    <source>
        <dbReference type="EMBL" id="ONH29457.1"/>
    </source>
</evidence>
<reference evidence="3" key="1">
    <citation type="submission" date="2016-10" db="EMBL/GenBank/DDBJ databases">
        <title>Frankia sp. NRRL B-16386 Genome sequencing.</title>
        <authorList>
            <person name="Ghodhbane-Gtari F."/>
            <person name="Swanson E."/>
            <person name="Gueddou A."/>
            <person name="Hezbri K."/>
            <person name="Ktari K."/>
            <person name="Nouioui I."/>
            <person name="Morris K."/>
            <person name="Simpson S."/>
            <person name="Abebe-Akele F."/>
            <person name="Thomas K."/>
            <person name="Gtari M."/>
            <person name="Tisa L.S."/>
        </authorList>
    </citation>
    <scope>NUCLEOTIDE SEQUENCE [LARGE SCALE GENOMIC DNA]</scope>
    <source>
        <strain evidence="3">NRRL B-16386</strain>
    </source>
</reference>
<keyword evidence="3" id="KW-1185">Reference proteome</keyword>
<name>A0A1V2I9Z5_9ACTN</name>
<feature type="region of interest" description="Disordered" evidence="1">
    <location>
        <begin position="529"/>
        <end position="556"/>
    </location>
</feature>
<organism evidence="2 3">
    <name type="scientific">Pseudofrankia asymbiotica</name>
    <dbReference type="NCBI Taxonomy" id="1834516"/>
    <lineage>
        <taxon>Bacteria</taxon>
        <taxon>Bacillati</taxon>
        <taxon>Actinomycetota</taxon>
        <taxon>Actinomycetes</taxon>
        <taxon>Frankiales</taxon>
        <taxon>Frankiaceae</taxon>
        <taxon>Pseudofrankia</taxon>
    </lineage>
</organism>
<feature type="compositionally biased region" description="Low complexity" evidence="1">
    <location>
        <begin position="486"/>
        <end position="496"/>
    </location>
</feature>
<proteinExistence type="predicted"/>
<dbReference type="Proteomes" id="UP000188929">
    <property type="component" value="Unassembled WGS sequence"/>
</dbReference>
<dbReference type="EMBL" id="MOMC01000032">
    <property type="protein sequence ID" value="ONH29457.1"/>
    <property type="molecule type" value="Genomic_DNA"/>
</dbReference>
<comment type="caution">
    <text evidence="2">The sequence shown here is derived from an EMBL/GenBank/DDBJ whole genome shotgun (WGS) entry which is preliminary data.</text>
</comment>
<feature type="compositionally biased region" description="Low complexity" evidence="1">
    <location>
        <begin position="110"/>
        <end position="120"/>
    </location>
</feature>
<feature type="region of interest" description="Disordered" evidence="1">
    <location>
        <begin position="78"/>
        <end position="120"/>
    </location>
</feature>
<sequence>MGDEQDSVDLADLFGLDGSRIHIGRPLGASGQGRLYLRDGVPGMAVKVFTPAHLVRSAPDLRAKLTWMIEHPPVTGLGAVEPAAGKRPDAAPPTAAPPAAPPTAVPPAAKPGTAGPPAGGLDAFAWPRELVVDGSGGLVGYTYSTATPADGVPLGTLVHPDASPRPGWFDDWGVRLEAATRLAAATAVLHEHGYVVGDFHDGAVQVTSTGRVTFVDCDAAQVTTDAGVHQSPVGRPDFTPAELLAERGRPRGPAADDYALAVHLFALLMGGHRPYTGRWRGGGVPPGQLELARAGLYALGGHRDLGPPLDLPPADILPPGTRAMFGQAFGPGAGSQQPRPTATRWHEALVALAAGLRGCPRVPTHHFRAGLPYCPWCVLDEQTGQRPPRAAPVTPPSALPTASWMALAPGTSVVAAPPARPGVPAAAGTAVSAGGSASAGAAVSAGAAAAGPPRTSRAPGPPAPPGPASVDPPTRETPKGRRRARSGAGSRAPARTAPRRWAVRVGTTLLCLLGAALVVFAALGTVSELPESDLGPARDSGPATTTHGAPLLSANSPRASARAARWPWVGKWHGVDDQPRAGFGLQIVDDGMVDGQEHFTAMEVSGTCPVRYRGTPATWLDDSGPAYAHDVYGLLLDAQLPAGADPSGCALLPDRSFYGGGGAEPVSLGAIRIEMVGSVSDDLARARVTIRPGDAVTVTLRRE</sequence>
<feature type="compositionally biased region" description="Pro residues" evidence="1">
    <location>
        <begin position="90"/>
        <end position="109"/>
    </location>
</feature>
<dbReference type="InterPro" id="IPR011009">
    <property type="entry name" value="Kinase-like_dom_sf"/>
</dbReference>
<feature type="compositionally biased region" description="Low complexity" evidence="1">
    <location>
        <begin position="448"/>
        <end position="458"/>
    </location>
</feature>